<proteinExistence type="predicted"/>
<dbReference type="Proteomes" id="UP001556367">
    <property type="component" value="Unassembled WGS sequence"/>
</dbReference>
<feature type="compositionally biased region" description="Polar residues" evidence="1">
    <location>
        <begin position="93"/>
        <end position="106"/>
    </location>
</feature>
<evidence type="ECO:0000256" key="1">
    <source>
        <dbReference type="SAM" id="MobiDB-lite"/>
    </source>
</evidence>
<comment type="caution">
    <text evidence="2">The sequence shown here is derived from an EMBL/GenBank/DDBJ whole genome shotgun (WGS) entry which is preliminary data.</text>
</comment>
<organism evidence="2 3">
    <name type="scientific">Hohenbuehelia grisea</name>
    <dbReference type="NCBI Taxonomy" id="104357"/>
    <lineage>
        <taxon>Eukaryota</taxon>
        <taxon>Fungi</taxon>
        <taxon>Dikarya</taxon>
        <taxon>Basidiomycota</taxon>
        <taxon>Agaricomycotina</taxon>
        <taxon>Agaricomycetes</taxon>
        <taxon>Agaricomycetidae</taxon>
        <taxon>Agaricales</taxon>
        <taxon>Pleurotineae</taxon>
        <taxon>Pleurotaceae</taxon>
        <taxon>Hohenbuehelia</taxon>
    </lineage>
</organism>
<gene>
    <name evidence="2" type="ORF">HGRIS_000544</name>
</gene>
<feature type="compositionally biased region" description="Polar residues" evidence="1">
    <location>
        <begin position="463"/>
        <end position="478"/>
    </location>
</feature>
<feature type="region of interest" description="Disordered" evidence="1">
    <location>
        <begin position="1"/>
        <end position="26"/>
    </location>
</feature>
<feature type="region of interest" description="Disordered" evidence="1">
    <location>
        <begin position="138"/>
        <end position="173"/>
    </location>
</feature>
<feature type="region of interest" description="Disordered" evidence="1">
    <location>
        <begin position="93"/>
        <end position="120"/>
    </location>
</feature>
<protein>
    <submittedName>
        <fullName evidence="2">Uncharacterized protein</fullName>
    </submittedName>
</protein>
<accession>A0ABR3JSY8</accession>
<keyword evidence="3" id="KW-1185">Reference proteome</keyword>
<name>A0ABR3JSY8_9AGAR</name>
<evidence type="ECO:0000313" key="3">
    <source>
        <dbReference type="Proteomes" id="UP001556367"/>
    </source>
</evidence>
<sequence>MTAHPFPVFPSAPQATPERKYTHPAAYEDDSLSPAAVEYFINDFEAGNFRPEDDDDTMATNAVVSEIGSSGVEEVTDGTMSSPEVISHRNVTIRTPKTPRTPQRGGQSVAPPTPSKGAVKSPLVDRINTTFYAAANDARSHNEAARPTPAHTSSGAQPLGFQSLPVPPHTPKMRDLKKTVTVFSPRSGTPAASSSASVCPGTPAPAPAMSTLAPRCGTPVPTHEPAARIETPAPTLRAPSASGSVFSGSPYFVPHGGVFGPPFRIPFDRTARPALVPASNEQMPCEFVSGEIFVTFSGFFPGIVLNGRLFLQSIDGIPGVHFITFSNARSASRAWHKALSTNTVRACDVTEINGSLELDHLFESMSVESPELAHFAGRPFFVVIKGYLPGVYADMEPLIYATDNIDGALTKTAIGLTAAVKEWRRALRAGEVRVLDRPNDNADLDEPCASPKKKARLGDPLEVSNTATQTAHDSSIFNASPLPKNKVSG</sequence>
<dbReference type="EMBL" id="JASNQZ010000004">
    <property type="protein sequence ID" value="KAL0958403.1"/>
    <property type="molecule type" value="Genomic_DNA"/>
</dbReference>
<feature type="region of interest" description="Disordered" evidence="1">
    <location>
        <begin position="437"/>
        <end position="489"/>
    </location>
</feature>
<reference evidence="3" key="1">
    <citation type="submission" date="2024-06" db="EMBL/GenBank/DDBJ databases">
        <title>Multi-omics analyses provide insights into the biosynthesis of the anticancer antibiotic pleurotin in Hohenbuehelia grisea.</title>
        <authorList>
            <person name="Weaver J.A."/>
            <person name="Alberti F."/>
        </authorList>
    </citation>
    <scope>NUCLEOTIDE SEQUENCE [LARGE SCALE GENOMIC DNA]</scope>
    <source>
        <strain evidence="3">T-177</strain>
    </source>
</reference>
<evidence type="ECO:0000313" key="2">
    <source>
        <dbReference type="EMBL" id="KAL0958403.1"/>
    </source>
</evidence>